<dbReference type="RefSeq" id="WP_021798958.1">
    <property type="nucleotide sequence ID" value="NZ_ACVN02000334.1"/>
</dbReference>
<feature type="domain" description="PafC HTH" evidence="2">
    <location>
        <begin position="6"/>
        <end position="123"/>
    </location>
</feature>
<evidence type="ECO:0000259" key="3">
    <source>
        <dbReference type="Pfam" id="PF25583"/>
    </source>
</evidence>
<dbReference type="Proteomes" id="UP000017052">
    <property type="component" value="Unassembled WGS sequence"/>
</dbReference>
<feature type="domain" description="WCX" evidence="3">
    <location>
        <begin position="250"/>
        <end position="320"/>
    </location>
</feature>
<comment type="caution">
    <text evidence="4">The sequence shown here is derived from an EMBL/GenBank/DDBJ whole genome shotgun (WGS) entry which is preliminary data.</text>
</comment>
<dbReference type="InterPro" id="IPR043839">
    <property type="entry name" value="PafC_HTH"/>
</dbReference>
<dbReference type="Pfam" id="PF25583">
    <property type="entry name" value="WCX"/>
    <property type="match status" value="1"/>
</dbReference>
<dbReference type="AlphaFoldDB" id="U2PET2"/>
<reference evidence="4" key="1">
    <citation type="submission" date="2013-08" db="EMBL/GenBank/DDBJ databases">
        <authorList>
            <person name="Durkin A.S."/>
            <person name="Haft D.R."/>
            <person name="McCorrison J."/>
            <person name="Torralba M."/>
            <person name="Gillis M."/>
            <person name="Haft D.H."/>
            <person name="Methe B."/>
            <person name="Sutton G."/>
            <person name="Nelson K.E."/>
        </authorList>
    </citation>
    <scope>NUCLEOTIDE SEQUENCE [LARGE SCALE GENOMIC DNA]</scope>
    <source>
        <strain evidence="4">F0233</strain>
    </source>
</reference>
<dbReference type="OrthoDB" id="5174471at2"/>
<dbReference type="Pfam" id="PF19187">
    <property type="entry name" value="HTH_PafC"/>
    <property type="match status" value="1"/>
</dbReference>
<evidence type="ECO:0000259" key="2">
    <source>
        <dbReference type="Pfam" id="PF19187"/>
    </source>
</evidence>
<dbReference type="InterPro" id="IPR028349">
    <property type="entry name" value="PafC-like"/>
</dbReference>
<organism evidence="4 5">
    <name type="scientific">Propionibacterium acidifaciens F0233</name>
    <dbReference type="NCBI Taxonomy" id="553198"/>
    <lineage>
        <taxon>Bacteria</taxon>
        <taxon>Bacillati</taxon>
        <taxon>Actinomycetota</taxon>
        <taxon>Actinomycetes</taxon>
        <taxon>Propionibacteriales</taxon>
        <taxon>Propionibacteriaceae</taxon>
        <taxon>Propionibacterium</taxon>
    </lineage>
</organism>
<accession>U2PET2</accession>
<gene>
    <name evidence="4" type="ORF">HMPREF0682_1540</name>
</gene>
<dbReference type="PROSITE" id="PS52050">
    <property type="entry name" value="WYL"/>
    <property type="match status" value="1"/>
</dbReference>
<dbReference type="GeneID" id="95358970"/>
<dbReference type="Pfam" id="PF13280">
    <property type="entry name" value="WYL"/>
    <property type="match status" value="1"/>
</dbReference>
<proteinExistence type="predicted"/>
<protein>
    <recommendedName>
        <fullName evidence="6">WYL domain protein</fullName>
    </recommendedName>
</protein>
<dbReference type="PANTHER" id="PTHR34580:SF1">
    <property type="entry name" value="PROTEIN PAFC"/>
    <property type="match status" value="1"/>
</dbReference>
<feature type="domain" description="WYL" evidence="1">
    <location>
        <begin position="148"/>
        <end position="226"/>
    </location>
</feature>
<dbReference type="EMBL" id="ACVN02000334">
    <property type="protein sequence ID" value="ERK48995.1"/>
    <property type="molecule type" value="Genomic_DNA"/>
</dbReference>
<dbReference type="PANTHER" id="PTHR34580">
    <property type="match status" value="1"/>
</dbReference>
<evidence type="ECO:0000313" key="4">
    <source>
        <dbReference type="EMBL" id="ERK48995.1"/>
    </source>
</evidence>
<dbReference type="PIRSF" id="PIRSF016838">
    <property type="entry name" value="PafC"/>
    <property type="match status" value="1"/>
</dbReference>
<evidence type="ECO:0008006" key="6">
    <source>
        <dbReference type="Google" id="ProtNLM"/>
    </source>
</evidence>
<evidence type="ECO:0000259" key="1">
    <source>
        <dbReference type="Pfam" id="PF13280"/>
    </source>
</evidence>
<dbReference type="InterPro" id="IPR057727">
    <property type="entry name" value="WCX_dom"/>
</dbReference>
<sequence>MSTSAEQVQRMLVEVPYLMTNPGIGVDEAAEAFGITPAQLGRDLQALWMCGLPGQGGGDLIEIDMDAVEDSGVIRLGNADYLSRPMRFTPDEATSLVVALEAVAELATGELSEAATRARRTLEDLVAGAPADRVELRLSTGDDAVRAGLRRAIGTGSRVRLVYDNASRGRTTRPLVDPAVIETRGGIAYLHAWSSGRETDGDAPGGTGGARPGWRTYRLDRITGVEETGEPAADHGEAPVQRPWFDDAQQTVTLDLAAPARWIVEYCPTTSVTELADGAVRVVLPVGDPGWVSGLLLRLGDRVLAVEPAAAAEGARERALAGLELNRELFGESAYSG</sequence>
<dbReference type="InterPro" id="IPR026881">
    <property type="entry name" value="WYL_dom"/>
</dbReference>
<name>U2PET2_9ACTN</name>
<dbReference type="InterPro" id="IPR051534">
    <property type="entry name" value="CBASS_pafABC_assoc_protein"/>
</dbReference>
<evidence type="ECO:0000313" key="5">
    <source>
        <dbReference type="Proteomes" id="UP000017052"/>
    </source>
</evidence>
<keyword evidence="5" id="KW-1185">Reference proteome</keyword>